<dbReference type="Pfam" id="PF07103">
    <property type="entry name" value="DUF1365"/>
    <property type="match status" value="1"/>
</dbReference>
<organism evidence="2 3">
    <name type="scientific">Aspergillus steynii IBT 23096</name>
    <dbReference type="NCBI Taxonomy" id="1392250"/>
    <lineage>
        <taxon>Eukaryota</taxon>
        <taxon>Fungi</taxon>
        <taxon>Dikarya</taxon>
        <taxon>Ascomycota</taxon>
        <taxon>Pezizomycotina</taxon>
        <taxon>Eurotiomycetes</taxon>
        <taxon>Eurotiomycetidae</taxon>
        <taxon>Eurotiales</taxon>
        <taxon>Aspergillaceae</taxon>
        <taxon>Aspergillus</taxon>
        <taxon>Aspergillus subgen. Circumdati</taxon>
    </lineage>
</organism>
<reference evidence="2 3" key="1">
    <citation type="submission" date="2016-12" db="EMBL/GenBank/DDBJ databases">
        <title>The genomes of Aspergillus section Nigri reveals drivers in fungal speciation.</title>
        <authorList>
            <consortium name="DOE Joint Genome Institute"/>
            <person name="Vesth T.C."/>
            <person name="Nybo J."/>
            <person name="Theobald S."/>
            <person name="Brandl J."/>
            <person name="Frisvad J.C."/>
            <person name="Nielsen K.F."/>
            <person name="Lyhne E.K."/>
            <person name="Kogle M.E."/>
            <person name="Kuo A."/>
            <person name="Riley R."/>
            <person name="Clum A."/>
            <person name="Nolan M."/>
            <person name="Lipzen A."/>
            <person name="Salamov A."/>
            <person name="Henrissat B."/>
            <person name="Wiebenga A."/>
            <person name="De Vries R.P."/>
            <person name="Grigoriev I.V."/>
            <person name="Mortensen U.H."/>
            <person name="Andersen M.R."/>
            <person name="Baker S.E."/>
        </authorList>
    </citation>
    <scope>NUCLEOTIDE SEQUENCE [LARGE SCALE GENOMIC DNA]</scope>
    <source>
        <strain evidence="2 3">IBT 23096</strain>
    </source>
</reference>
<accession>A0A2I2FZR2</accession>
<comment type="caution">
    <text evidence="2">The sequence shown here is derived from an EMBL/GenBank/DDBJ whole genome shotgun (WGS) entry which is preliminary data.</text>
</comment>
<dbReference type="PANTHER" id="PTHR33973:SF4">
    <property type="entry name" value="OS07G0153300 PROTEIN"/>
    <property type="match status" value="1"/>
</dbReference>
<dbReference type="InterPro" id="IPR010775">
    <property type="entry name" value="DUF1365"/>
</dbReference>
<evidence type="ECO:0008006" key="4">
    <source>
        <dbReference type="Google" id="ProtNLM"/>
    </source>
</evidence>
<keyword evidence="3" id="KW-1185">Reference proteome</keyword>
<dbReference type="Proteomes" id="UP000234275">
    <property type="component" value="Unassembled WGS sequence"/>
</dbReference>
<evidence type="ECO:0000313" key="2">
    <source>
        <dbReference type="EMBL" id="PLB46104.1"/>
    </source>
</evidence>
<gene>
    <name evidence="2" type="ORF">P170DRAFT_365352</name>
</gene>
<evidence type="ECO:0000256" key="1">
    <source>
        <dbReference type="SAM" id="Phobius"/>
    </source>
</evidence>
<protein>
    <recommendedName>
        <fullName evidence="4">DUF1365-domain-containing protein</fullName>
    </recommendedName>
</protein>
<keyword evidence="1" id="KW-1133">Transmembrane helix</keyword>
<keyword evidence="1" id="KW-0472">Membrane</keyword>
<feature type="transmembrane region" description="Helical" evidence="1">
    <location>
        <begin position="21"/>
        <end position="42"/>
    </location>
</feature>
<keyword evidence="1" id="KW-0812">Transmembrane</keyword>
<proteinExistence type="predicted"/>
<dbReference type="PANTHER" id="PTHR33973">
    <property type="entry name" value="OS07G0153300 PROTEIN"/>
    <property type="match status" value="1"/>
</dbReference>
<dbReference type="GeneID" id="36552398"/>
<evidence type="ECO:0000313" key="3">
    <source>
        <dbReference type="Proteomes" id="UP000234275"/>
    </source>
</evidence>
<dbReference type="VEuPathDB" id="FungiDB:P170DRAFT_365352"/>
<dbReference type="AlphaFoldDB" id="A0A2I2FZR2"/>
<dbReference type="EMBL" id="MSFO01000007">
    <property type="protein sequence ID" value="PLB46104.1"/>
    <property type="molecule type" value="Genomic_DNA"/>
</dbReference>
<dbReference type="RefSeq" id="XP_024701406.1">
    <property type="nucleotide sequence ID" value="XM_024844698.1"/>
</dbReference>
<sequence length="398" mass="45244">MKGPKSLNPLHLARSSARPSISIEYLLLWILSGSLRLGGVYLGLKWTVVAIAVAVLASPNLLIGYLLLASLYPRKLTSVAGTEVSVLGKPLLFPITLTHNRRSPIWNRFSHSVLFVGVPVGIKCQIGKLLSIDADETISSWFTVDSKRYLHRGDDHLGLREKLDVFLRDQNEDPSQWPYAYLLSVPRFLWWERSVVTWWFLYGDNKELDAVIMEINNSFDEKRNVLFKVHGTEAETSALEDSLDTDNLKTQYLDMRRTVESVTSRPTAVYYKGILVKHIYSSPFEKVGEHIAERFMDPTIPAAWDKMRSMSNTTTMTASGRPKMMARMSCHSPPVDPTQTSWFTIIKLLMWWTLPVTLTTARILYQALRIEFKGLMRMMDKPDIRSGSESRRATGGES</sequence>
<feature type="transmembrane region" description="Helical" evidence="1">
    <location>
        <begin position="48"/>
        <end position="68"/>
    </location>
</feature>
<name>A0A2I2FZR2_9EURO</name>
<dbReference type="OrthoDB" id="3340520at2759"/>